<evidence type="ECO:0000313" key="2">
    <source>
        <dbReference type="EMBL" id="KAH9832451.1"/>
    </source>
</evidence>
<evidence type="ECO:0000259" key="1">
    <source>
        <dbReference type="Pfam" id="PF03959"/>
    </source>
</evidence>
<organism evidence="2 3">
    <name type="scientific">Teratosphaeria destructans</name>
    <dbReference type="NCBI Taxonomy" id="418781"/>
    <lineage>
        <taxon>Eukaryota</taxon>
        <taxon>Fungi</taxon>
        <taxon>Dikarya</taxon>
        <taxon>Ascomycota</taxon>
        <taxon>Pezizomycotina</taxon>
        <taxon>Dothideomycetes</taxon>
        <taxon>Dothideomycetidae</taxon>
        <taxon>Mycosphaerellales</taxon>
        <taxon>Teratosphaeriaceae</taxon>
        <taxon>Teratosphaeria</taxon>
    </lineage>
</organism>
<dbReference type="InterPro" id="IPR029058">
    <property type="entry name" value="AB_hydrolase_fold"/>
</dbReference>
<protein>
    <submittedName>
        <fullName evidence="2">Dihydrofolate reductase</fullName>
    </submittedName>
</protein>
<accession>A0A9W7SVV3</accession>
<reference evidence="2 3" key="2">
    <citation type="journal article" date="2021" name="Curr. Genet.">
        <title>Genetic response to nitrogen starvation in the aggressive Eucalyptus foliar pathogen Teratosphaeria destructans.</title>
        <authorList>
            <person name="Havenga M."/>
            <person name="Wingfield B.D."/>
            <person name="Wingfield M.J."/>
            <person name="Dreyer L.L."/>
            <person name="Roets F."/>
            <person name="Aylward J."/>
        </authorList>
    </citation>
    <scope>NUCLEOTIDE SEQUENCE [LARGE SCALE GENOMIC DNA]</scope>
    <source>
        <strain evidence="2">CMW44962</strain>
    </source>
</reference>
<dbReference type="EMBL" id="RIBY02001113">
    <property type="protein sequence ID" value="KAH9832451.1"/>
    <property type="molecule type" value="Genomic_DNA"/>
</dbReference>
<comment type="caution">
    <text evidence="2">The sequence shown here is derived from an EMBL/GenBank/DDBJ whole genome shotgun (WGS) entry which is preliminary data.</text>
</comment>
<sequence length="75" mass="8019">MDTVVSEERSLGLVEACVGGGSRVVYHPGGHFVPGSQRVCVDALVAFIREVLGGEEGKAGEEEEEVRVEDMDVPF</sequence>
<name>A0A9W7SVV3_9PEZI</name>
<dbReference type="InterPro" id="IPR005645">
    <property type="entry name" value="FSH-like_dom"/>
</dbReference>
<dbReference type="SUPFAM" id="SSF53474">
    <property type="entry name" value="alpha/beta-Hydrolases"/>
    <property type="match status" value="1"/>
</dbReference>
<dbReference type="Pfam" id="PF03959">
    <property type="entry name" value="FSH1"/>
    <property type="match status" value="1"/>
</dbReference>
<dbReference type="OrthoDB" id="2094269at2759"/>
<keyword evidence="3" id="KW-1185">Reference proteome</keyword>
<feature type="domain" description="Serine hydrolase" evidence="1">
    <location>
        <begin position="2"/>
        <end position="38"/>
    </location>
</feature>
<gene>
    <name evidence="2" type="ORF">Tdes44962_MAKER02116</name>
</gene>
<proteinExistence type="predicted"/>
<dbReference type="Proteomes" id="UP001138500">
    <property type="component" value="Unassembled WGS sequence"/>
</dbReference>
<dbReference type="AlphaFoldDB" id="A0A9W7SVV3"/>
<dbReference type="Gene3D" id="3.40.50.1820">
    <property type="entry name" value="alpha/beta hydrolase"/>
    <property type="match status" value="1"/>
</dbReference>
<evidence type="ECO:0000313" key="3">
    <source>
        <dbReference type="Proteomes" id="UP001138500"/>
    </source>
</evidence>
<reference evidence="2 3" key="1">
    <citation type="journal article" date="2018" name="IMA Fungus">
        <title>IMA Genome-F 10: Nine draft genome sequences of Claviceps purpurea s.lat., including C. arundinis, C. humidiphila, and C. cf. spartinae, pseudomolecules for the pitch canker pathogen Fusarium circinatum, draft genome of Davidsoniella eucalypti, Grosmannia galeiformis, Quambalaria eucalypti, and Teratosphaeria destructans.</title>
        <authorList>
            <person name="Wingfield B.D."/>
            <person name="Liu M."/>
            <person name="Nguyen H.D."/>
            <person name="Lane F.A."/>
            <person name="Morgan S.W."/>
            <person name="De Vos L."/>
            <person name="Wilken P.M."/>
            <person name="Duong T.A."/>
            <person name="Aylward J."/>
            <person name="Coetzee M.P."/>
            <person name="Dadej K."/>
            <person name="De Beer Z.W."/>
            <person name="Findlay W."/>
            <person name="Havenga M."/>
            <person name="Kolarik M."/>
            <person name="Menzies J.G."/>
            <person name="Naidoo K."/>
            <person name="Pochopski O."/>
            <person name="Shoukouhi P."/>
            <person name="Santana Q.C."/>
            <person name="Seifert K.A."/>
            <person name="Soal N."/>
            <person name="Steenkamp E.T."/>
            <person name="Tatham C.T."/>
            <person name="van der Nest M.A."/>
            <person name="Wingfield M.J."/>
        </authorList>
    </citation>
    <scope>NUCLEOTIDE SEQUENCE [LARGE SCALE GENOMIC DNA]</scope>
    <source>
        <strain evidence="2">CMW44962</strain>
    </source>
</reference>